<dbReference type="GO" id="GO:0030473">
    <property type="term" value="P:nuclear migration along microtubule"/>
    <property type="evidence" value="ECO:0007669"/>
    <property type="project" value="TreeGrafter"/>
</dbReference>
<feature type="region of interest" description="Disordered" evidence="1">
    <location>
        <begin position="1"/>
        <end position="70"/>
    </location>
</feature>
<dbReference type="GO" id="GO:0005938">
    <property type="term" value="C:cell cortex"/>
    <property type="evidence" value="ECO:0007669"/>
    <property type="project" value="TreeGrafter"/>
</dbReference>
<feature type="compositionally biased region" description="Low complexity" evidence="1">
    <location>
        <begin position="661"/>
        <end position="674"/>
    </location>
</feature>
<sequence length="913" mass="99220">MSEEVVRGRLPDPRSIQHSVPRKPSPSLAARIKMLEADAEMRNGHSSSSRLSPSPSPHRSRSRARAASISAISEMSGASSAIDVPTSIPTALITTPAPSRTGPMLPNYLPPTPIDYDDDSVPHDSPPLDYSTSTTVTNGSANPTQPTAGTADTSEMTADFYGDGADDSFYSMQRNGLQRRASVVSLSRVSFAAQLSRLTSLSLPLTEELSERIRRLPTAEEMCEALAGAGKQIGRWIDTAKKVLEGLDAEDDVEWAAQGRESLNEVDYAVRKFSDLMDVYIGLIDTLQARPDSDAVESQTLINIVTAMEETVDGWKEVQELLRGVKDQVETAMEWNELWTTILQDIQAELDACHTLVFELEEKRHRSLAEDQGSVDIDTLETIMEENPGAPFPMPVGKSLTEIEDSSLLGLFARMQPLRASLDFLPMRISGFTSRAEDIFPTACEELMMRRKQLEKKWIKLSADADGLKRELGEDRWVAIFRNAGRQATAMLESIERSTDKLREAIIVWDDTAGKNDKDLQKKMESYEAKKLHYGTAIQRTFGIIGKGINDRFTVNGEIIRLDSSLRQRWKLLEQHMGEIDQTLNDLRINSQALRDSISSLTSLDLNSNANTPGTSPASSIGLTSPSRRRSPSLGRPSAASSRKSSVSHIPRSPYTLHRAPASPSLSSNPSMSPRATAPSSFARTVSSPVSSNASTTARRIPSLTRNTTSSLSIPSRPSSSLSHRPKWNSSVKSDNNFGHQFKPLTLTTPSPYRNCTTPTPGASSPSGRHSSLGGATRIPVPSPLAQNTISNPLAPRLAAGFGSRSTSSTTTTAQRRTSMPVGPSVNSYLTSPSPAPRTVRPELRNQSSASKLRDPSAGPSTPKINIRPASAMSQGIPSGRRSSMLPRPPSGIGNRQSMPPGSGKPRWRPVGI</sequence>
<feature type="compositionally biased region" description="Polar residues" evidence="1">
    <location>
        <begin position="728"/>
        <end position="739"/>
    </location>
</feature>
<feature type="compositionally biased region" description="Polar residues" evidence="1">
    <location>
        <begin position="605"/>
        <end position="624"/>
    </location>
</feature>
<dbReference type="EMBL" id="ML220139">
    <property type="protein sequence ID" value="TGZ78611.1"/>
    <property type="molecule type" value="Genomic_DNA"/>
</dbReference>
<evidence type="ECO:0000313" key="3">
    <source>
        <dbReference type="Proteomes" id="UP000298138"/>
    </source>
</evidence>
<accession>A0A4S2MNA0</accession>
<dbReference type="Proteomes" id="UP000298138">
    <property type="component" value="Unassembled WGS sequence"/>
</dbReference>
<gene>
    <name evidence="2" type="ORF">EX30DRAFT_350836</name>
</gene>
<dbReference type="OrthoDB" id="5559380at2759"/>
<feature type="region of interest" description="Disordered" evidence="1">
    <location>
        <begin position="112"/>
        <end position="153"/>
    </location>
</feature>
<proteinExistence type="predicted"/>
<dbReference type="STRING" id="341454.A0A4S2MNA0"/>
<feature type="compositionally biased region" description="Low complexity" evidence="1">
    <location>
        <begin position="804"/>
        <end position="819"/>
    </location>
</feature>
<dbReference type="AlphaFoldDB" id="A0A4S2MNA0"/>
<dbReference type="GO" id="GO:0005816">
    <property type="term" value="C:spindle pole body"/>
    <property type="evidence" value="ECO:0007669"/>
    <property type="project" value="TreeGrafter"/>
</dbReference>
<dbReference type="PANTHER" id="PTHR37271">
    <property type="entry name" value="KARYOGAMY PROTEIN KAR9"/>
    <property type="match status" value="1"/>
</dbReference>
<dbReference type="InterPro" id="IPR013889">
    <property type="entry name" value="Karyogamy_KAR9"/>
</dbReference>
<protein>
    <submittedName>
        <fullName evidence="2">KAR9-domain-containing protein</fullName>
    </submittedName>
</protein>
<dbReference type="GO" id="GO:0031578">
    <property type="term" value="P:mitotic spindle orientation checkpoint signaling"/>
    <property type="evidence" value="ECO:0007669"/>
    <property type="project" value="TreeGrafter"/>
</dbReference>
<feature type="compositionally biased region" description="Basic and acidic residues" evidence="1">
    <location>
        <begin position="33"/>
        <end position="43"/>
    </location>
</feature>
<feature type="compositionally biased region" description="Polar residues" evidence="1">
    <location>
        <begin position="746"/>
        <end position="770"/>
    </location>
</feature>
<feature type="compositionally biased region" description="Low complexity" evidence="1">
    <location>
        <begin position="632"/>
        <end position="648"/>
    </location>
</feature>
<dbReference type="GO" id="GO:0051293">
    <property type="term" value="P:establishment of spindle localization"/>
    <property type="evidence" value="ECO:0007669"/>
    <property type="project" value="TreeGrafter"/>
</dbReference>
<feature type="region of interest" description="Disordered" evidence="1">
    <location>
        <begin position="605"/>
        <end position="913"/>
    </location>
</feature>
<feature type="compositionally biased region" description="Polar residues" evidence="1">
    <location>
        <begin position="678"/>
        <end position="709"/>
    </location>
</feature>
<dbReference type="PANTHER" id="PTHR37271:SF1">
    <property type="entry name" value="KARYOGAMY PROTEIN KAR9"/>
    <property type="match status" value="1"/>
</dbReference>
<evidence type="ECO:0000313" key="2">
    <source>
        <dbReference type="EMBL" id="TGZ78611.1"/>
    </source>
</evidence>
<feature type="compositionally biased region" description="Polar residues" evidence="1">
    <location>
        <begin position="130"/>
        <end position="153"/>
    </location>
</feature>
<dbReference type="Pfam" id="PF08580">
    <property type="entry name" value="KAR9"/>
    <property type="match status" value="1"/>
</dbReference>
<feature type="compositionally biased region" description="Low complexity" evidence="1">
    <location>
        <begin position="710"/>
        <end position="723"/>
    </location>
</feature>
<keyword evidence="3" id="KW-1185">Reference proteome</keyword>
<reference evidence="2 3" key="1">
    <citation type="submission" date="2019-04" db="EMBL/GenBank/DDBJ databases">
        <title>Comparative genomics and transcriptomics to analyze fruiting body development in filamentous ascomycetes.</title>
        <authorList>
            <consortium name="DOE Joint Genome Institute"/>
            <person name="Lutkenhaus R."/>
            <person name="Traeger S."/>
            <person name="Breuer J."/>
            <person name="Kuo A."/>
            <person name="Lipzen A."/>
            <person name="Pangilinan J."/>
            <person name="Dilworth D."/>
            <person name="Sandor L."/>
            <person name="Poggeler S."/>
            <person name="Barry K."/>
            <person name="Grigoriev I.V."/>
            <person name="Nowrousian M."/>
        </authorList>
    </citation>
    <scope>NUCLEOTIDE SEQUENCE [LARGE SCALE GENOMIC DNA]</scope>
    <source>
        <strain evidence="2 3">CBS 389.68</strain>
    </source>
</reference>
<organism evidence="2 3">
    <name type="scientific">Ascodesmis nigricans</name>
    <dbReference type="NCBI Taxonomy" id="341454"/>
    <lineage>
        <taxon>Eukaryota</taxon>
        <taxon>Fungi</taxon>
        <taxon>Dikarya</taxon>
        <taxon>Ascomycota</taxon>
        <taxon>Pezizomycotina</taxon>
        <taxon>Pezizomycetes</taxon>
        <taxon>Pezizales</taxon>
        <taxon>Ascodesmidaceae</taxon>
        <taxon>Ascodesmis</taxon>
    </lineage>
</organism>
<name>A0A4S2MNA0_9PEZI</name>
<dbReference type="InParanoid" id="A0A4S2MNA0"/>
<dbReference type="GO" id="GO:0043332">
    <property type="term" value="C:mating projection tip"/>
    <property type="evidence" value="ECO:0007669"/>
    <property type="project" value="TreeGrafter"/>
</dbReference>
<feature type="compositionally biased region" description="Basic and acidic residues" evidence="1">
    <location>
        <begin position="1"/>
        <end position="12"/>
    </location>
</feature>
<evidence type="ECO:0000256" key="1">
    <source>
        <dbReference type="SAM" id="MobiDB-lite"/>
    </source>
</evidence>